<comment type="caution">
    <text evidence="1">The sequence shown here is derived from an EMBL/GenBank/DDBJ whole genome shotgun (WGS) entry which is preliminary data.</text>
</comment>
<sequence>MGVAEKMGDLRRGALLSLSNPFSSSPPSVRPPPFPPICRGFFAALTDLTSLRQRRIFGGMMMGSAEGRPDRFPCP</sequence>
<keyword evidence="2" id="KW-1185">Reference proteome</keyword>
<organism evidence="1 2">
    <name type="scientific">Rhodopirellula europaea 6C</name>
    <dbReference type="NCBI Taxonomy" id="1263867"/>
    <lineage>
        <taxon>Bacteria</taxon>
        <taxon>Pseudomonadati</taxon>
        <taxon>Planctomycetota</taxon>
        <taxon>Planctomycetia</taxon>
        <taxon>Pirellulales</taxon>
        <taxon>Pirellulaceae</taxon>
        <taxon>Rhodopirellula</taxon>
    </lineage>
</organism>
<reference evidence="1" key="1">
    <citation type="submission" date="2012-11" db="EMBL/GenBank/DDBJ databases">
        <title>Permanent draft genomes of Rhodopirellula europaea strain SH398 and 6C.</title>
        <authorList>
            <person name="Richter M."/>
            <person name="Richter-Heitmann T."/>
            <person name="Frank C."/>
            <person name="Harder J."/>
            <person name="Glockner F.O."/>
        </authorList>
    </citation>
    <scope>NUCLEOTIDE SEQUENCE</scope>
    <source>
        <strain evidence="1">6C</strain>
    </source>
</reference>
<proteinExistence type="predicted"/>
<dbReference type="PATRIC" id="fig|1263867.3.peg.5544"/>
<dbReference type="Proteomes" id="UP000011529">
    <property type="component" value="Unassembled WGS sequence"/>
</dbReference>
<protein>
    <submittedName>
        <fullName evidence="1">Uncharacterized protein</fullName>
    </submittedName>
</protein>
<evidence type="ECO:0000313" key="2">
    <source>
        <dbReference type="Proteomes" id="UP000011529"/>
    </source>
</evidence>
<dbReference type="EMBL" id="ANMO01000232">
    <property type="protein sequence ID" value="EMB14092.1"/>
    <property type="molecule type" value="Genomic_DNA"/>
</dbReference>
<dbReference type="AlphaFoldDB" id="M2AN01"/>
<evidence type="ECO:0000313" key="1">
    <source>
        <dbReference type="EMBL" id="EMB14092.1"/>
    </source>
</evidence>
<reference evidence="1" key="2">
    <citation type="journal article" date="2013" name="Mar. Genomics">
        <title>Expression of sulfatases in Rhodopirellula baltica and the diversity of sulfatases in the genus Rhodopirellula.</title>
        <authorList>
            <person name="Wegner C.E."/>
            <person name="Richter-Heitmann T."/>
            <person name="Klindworth A."/>
            <person name="Klockow C."/>
            <person name="Richter M."/>
            <person name="Achstetter T."/>
            <person name="Glockner F.O."/>
            <person name="Harder J."/>
        </authorList>
    </citation>
    <scope>NUCLEOTIDE SEQUENCE [LARGE SCALE GENOMIC DNA]</scope>
    <source>
        <strain evidence="1">6C</strain>
    </source>
</reference>
<name>M2AN01_9BACT</name>
<gene>
    <name evidence="1" type="ORF">RE6C_05176</name>
</gene>
<accession>M2AN01</accession>